<dbReference type="Pfam" id="PF00144">
    <property type="entry name" value="Beta-lactamase"/>
    <property type="match status" value="1"/>
</dbReference>
<protein>
    <recommendedName>
        <fullName evidence="2">Beta-lactamase-related domain-containing protein</fullName>
    </recommendedName>
</protein>
<dbReference type="RefSeq" id="WP_188467439.1">
    <property type="nucleotide sequence ID" value="NZ_BAABHU010000017.1"/>
</dbReference>
<evidence type="ECO:0000256" key="1">
    <source>
        <dbReference type="SAM" id="SignalP"/>
    </source>
</evidence>
<feature type="signal peptide" evidence="1">
    <location>
        <begin position="1"/>
        <end position="21"/>
    </location>
</feature>
<feature type="domain" description="Beta-lactamase-related" evidence="2">
    <location>
        <begin position="65"/>
        <end position="401"/>
    </location>
</feature>
<dbReference type="InterPro" id="IPR050491">
    <property type="entry name" value="AmpC-like"/>
</dbReference>
<dbReference type="Proteomes" id="UP000636010">
    <property type="component" value="Unassembled WGS sequence"/>
</dbReference>
<gene>
    <name evidence="3" type="ORF">GCM10011506_43420</name>
</gene>
<keyword evidence="4" id="KW-1185">Reference proteome</keyword>
<evidence type="ECO:0000259" key="2">
    <source>
        <dbReference type="Pfam" id="PF00144"/>
    </source>
</evidence>
<sequence>MNSKKIILLLSILGVTSLSLAFYTTKEANFIHSTDDNSYDHLNFVDFNIVAPAPTMDSAQFVPEFDSTVHQFLNRWDIKGASIAIMKDNRLIYSKGYGYANLEKEKPADTKTLFRIASASKLITAIGIMKLKEQGLLNLNDKVFGSRGILSEFTEMKDSKHLQITVADLLNHRGGWSWRDGDFMFQAAKIQKTMDLPGPPSQDDIINFVLQNRWLRYKPGTQYAYSNFGYMVLGKIIAEKSGMNYETYINENILMPNGIYGMRIAGNYEWERLPFESHYYNYPTAYQFPSFDGNYEACDKPYGGSDISTLGAAGGWIANASQLVKLVALIDPRHSFYNILSDESIQQMLGGEDYRDAYGWKATDGENWERTGTLAGTSCMVYRKENGYSYAVILNSSVWMGYAFNQYIQWMMDDALKSFEGKEFKNLFWENRPEKAILPITL</sequence>
<feature type="chain" id="PRO_5046062983" description="Beta-lactamase-related domain-containing protein" evidence="1">
    <location>
        <begin position="22"/>
        <end position="442"/>
    </location>
</feature>
<dbReference type="InterPro" id="IPR001466">
    <property type="entry name" value="Beta-lactam-related"/>
</dbReference>
<name>A0ABQ1N896_9BACT</name>
<evidence type="ECO:0000313" key="4">
    <source>
        <dbReference type="Proteomes" id="UP000636010"/>
    </source>
</evidence>
<reference evidence="4" key="1">
    <citation type="journal article" date="2019" name="Int. J. Syst. Evol. Microbiol.">
        <title>The Global Catalogue of Microorganisms (GCM) 10K type strain sequencing project: providing services to taxonomists for standard genome sequencing and annotation.</title>
        <authorList>
            <consortium name="The Broad Institute Genomics Platform"/>
            <consortium name="The Broad Institute Genome Sequencing Center for Infectious Disease"/>
            <person name="Wu L."/>
            <person name="Ma J."/>
        </authorList>
    </citation>
    <scope>NUCLEOTIDE SEQUENCE [LARGE SCALE GENOMIC DNA]</scope>
    <source>
        <strain evidence="4">CGMCC 1.10832</strain>
    </source>
</reference>
<proteinExistence type="predicted"/>
<accession>A0ABQ1N896</accession>
<comment type="caution">
    <text evidence="3">The sequence shown here is derived from an EMBL/GenBank/DDBJ whole genome shotgun (WGS) entry which is preliminary data.</text>
</comment>
<dbReference type="PANTHER" id="PTHR46825:SF9">
    <property type="entry name" value="BETA-LACTAMASE-RELATED DOMAIN-CONTAINING PROTEIN"/>
    <property type="match status" value="1"/>
</dbReference>
<keyword evidence="1" id="KW-0732">Signal</keyword>
<dbReference type="Gene3D" id="3.40.710.10">
    <property type="entry name" value="DD-peptidase/beta-lactamase superfamily"/>
    <property type="match status" value="1"/>
</dbReference>
<dbReference type="InterPro" id="IPR012338">
    <property type="entry name" value="Beta-lactam/transpept-like"/>
</dbReference>
<evidence type="ECO:0000313" key="3">
    <source>
        <dbReference type="EMBL" id="GGC53099.1"/>
    </source>
</evidence>
<organism evidence="3 4">
    <name type="scientific">Marivirga lumbricoides</name>
    <dbReference type="NCBI Taxonomy" id="1046115"/>
    <lineage>
        <taxon>Bacteria</taxon>
        <taxon>Pseudomonadati</taxon>
        <taxon>Bacteroidota</taxon>
        <taxon>Cytophagia</taxon>
        <taxon>Cytophagales</taxon>
        <taxon>Marivirgaceae</taxon>
        <taxon>Marivirga</taxon>
    </lineage>
</organism>
<dbReference type="SUPFAM" id="SSF56601">
    <property type="entry name" value="beta-lactamase/transpeptidase-like"/>
    <property type="match status" value="1"/>
</dbReference>
<dbReference type="PANTHER" id="PTHR46825">
    <property type="entry name" value="D-ALANYL-D-ALANINE-CARBOXYPEPTIDASE/ENDOPEPTIDASE AMPH"/>
    <property type="match status" value="1"/>
</dbReference>
<dbReference type="EMBL" id="BMEC01000017">
    <property type="protein sequence ID" value="GGC53099.1"/>
    <property type="molecule type" value="Genomic_DNA"/>
</dbReference>